<reference evidence="4" key="1">
    <citation type="submission" date="2016-06" db="UniProtKB">
        <authorList>
            <consortium name="WormBaseParasite"/>
        </authorList>
    </citation>
    <scope>IDENTIFICATION</scope>
</reference>
<sequence>MVGLTADWYHQWAESSAWWLPRQWEDYMRSMDSGAWKEGESSKPQGTGRARVEAEVIPPHQLPIGTNDQSNIG</sequence>
<feature type="compositionally biased region" description="Polar residues" evidence="1">
    <location>
        <begin position="64"/>
        <end position="73"/>
    </location>
</feature>
<feature type="region of interest" description="Disordered" evidence="1">
    <location>
        <begin position="34"/>
        <end position="73"/>
    </location>
</feature>
<evidence type="ECO:0000313" key="4">
    <source>
        <dbReference type="WBParaSite" id="SBAD_0000714301-mRNA-1"/>
    </source>
</evidence>
<accession>A0A183ITD1</accession>
<dbReference type="WBParaSite" id="SBAD_0000714301-mRNA-1">
    <property type="protein sequence ID" value="SBAD_0000714301-mRNA-1"/>
    <property type="gene ID" value="SBAD_0000714301"/>
</dbReference>
<evidence type="ECO:0000313" key="2">
    <source>
        <dbReference type="EMBL" id="VDP11039.1"/>
    </source>
</evidence>
<reference evidence="2 3" key="2">
    <citation type="submission" date="2018-11" db="EMBL/GenBank/DDBJ databases">
        <authorList>
            <consortium name="Pathogen Informatics"/>
        </authorList>
    </citation>
    <scope>NUCLEOTIDE SEQUENCE [LARGE SCALE GENOMIC DNA]</scope>
</reference>
<dbReference type="EMBL" id="UZAM01010120">
    <property type="protein sequence ID" value="VDP11039.1"/>
    <property type="molecule type" value="Genomic_DNA"/>
</dbReference>
<name>A0A183ITD1_9BILA</name>
<proteinExistence type="predicted"/>
<dbReference type="OrthoDB" id="278329at2759"/>
<keyword evidence="3" id="KW-1185">Reference proteome</keyword>
<gene>
    <name evidence="2" type="ORF">SBAD_LOCUS6878</name>
</gene>
<evidence type="ECO:0000313" key="3">
    <source>
        <dbReference type="Proteomes" id="UP000270296"/>
    </source>
</evidence>
<dbReference type="AlphaFoldDB" id="A0A183ITD1"/>
<protein>
    <submittedName>
        <fullName evidence="2 4">Uncharacterized protein</fullName>
    </submittedName>
</protein>
<evidence type="ECO:0000256" key="1">
    <source>
        <dbReference type="SAM" id="MobiDB-lite"/>
    </source>
</evidence>
<organism evidence="4">
    <name type="scientific">Soboliphyme baturini</name>
    <dbReference type="NCBI Taxonomy" id="241478"/>
    <lineage>
        <taxon>Eukaryota</taxon>
        <taxon>Metazoa</taxon>
        <taxon>Ecdysozoa</taxon>
        <taxon>Nematoda</taxon>
        <taxon>Enoplea</taxon>
        <taxon>Dorylaimia</taxon>
        <taxon>Dioctophymatida</taxon>
        <taxon>Dioctophymatoidea</taxon>
        <taxon>Soboliphymatidae</taxon>
        <taxon>Soboliphyme</taxon>
    </lineage>
</organism>
<dbReference type="Proteomes" id="UP000270296">
    <property type="component" value="Unassembled WGS sequence"/>
</dbReference>